<proteinExistence type="predicted"/>
<gene>
    <name evidence="2" type="ORF">TTHERM_00673360</name>
</gene>
<organism evidence="2 3">
    <name type="scientific">Tetrahymena thermophila (strain SB210)</name>
    <dbReference type="NCBI Taxonomy" id="312017"/>
    <lineage>
        <taxon>Eukaryota</taxon>
        <taxon>Sar</taxon>
        <taxon>Alveolata</taxon>
        <taxon>Ciliophora</taxon>
        <taxon>Intramacronucleata</taxon>
        <taxon>Oligohymenophorea</taxon>
        <taxon>Hymenostomatida</taxon>
        <taxon>Tetrahymenina</taxon>
        <taxon>Tetrahymenidae</taxon>
        <taxon>Tetrahymena</taxon>
    </lineage>
</organism>
<name>Q23E23_TETTS</name>
<dbReference type="GeneID" id="7825927"/>
<feature type="region of interest" description="Disordered" evidence="1">
    <location>
        <begin position="26"/>
        <end position="46"/>
    </location>
</feature>
<accession>Q23E23</accession>
<reference evidence="3" key="1">
    <citation type="journal article" date="2006" name="PLoS Biol.">
        <title>Macronuclear genome sequence of the ciliate Tetrahymena thermophila, a model eukaryote.</title>
        <authorList>
            <person name="Eisen J.A."/>
            <person name="Coyne R.S."/>
            <person name="Wu M."/>
            <person name="Wu D."/>
            <person name="Thiagarajan M."/>
            <person name="Wortman J.R."/>
            <person name="Badger J.H."/>
            <person name="Ren Q."/>
            <person name="Amedeo P."/>
            <person name="Jones K.M."/>
            <person name="Tallon L.J."/>
            <person name="Delcher A.L."/>
            <person name="Salzberg S.L."/>
            <person name="Silva J.C."/>
            <person name="Haas B.J."/>
            <person name="Majoros W.H."/>
            <person name="Farzad M."/>
            <person name="Carlton J.M."/>
            <person name="Smith R.K. Jr."/>
            <person name="Garg J."/>
            <person name="Pearlman R.E."/>
            <person name="Karrer K.M."/>
            <person name="Sun L."/>
            <person name="Manning G."/>
            <person name="Elde N.C."/>
            <person name="Turkewitz A.P."/>
            <person name="Asai D.J."/>
            <person name="Wilkes D.E."/>
            <person name="Wang Y."/>
            <person name="Cai H."/>
            <person name="Collins K."/>
            <person name="Stewart B.A."/>
            <person name="Lee S.R."/>
            <person name="Wilamowska K."/>
            <person name="Weinberg Z."/>
            <person name="Ruzzo W.L."/>
            <person name="Wloga D."/>
            <person name="Gaertig J."/>
            <person name="Frankel J."/>
            <person name="Tsao C.-C."/>
            <person name="Gorovsky M.A."/>
            <person name="Keeling P.J."/>
            <person name="Waller R.F."/>
            <person name="Patron N.J."/>
            <person name="Cherry J.M."/>
            <person name="Stover N.A."/>
            <person name="Krieger C.J."/>
            <person name="del Toro C."/>
            <person name="Ryder H.F."/>
            <person name="Williamson S.C."/>
            <person name="Barbeau R.A."/>
            <person name="Hamilton E.P."/>
            <person name="Orias E."/>
        </authorList>
    </citation>
    <scope>NUCLEOTIDE SEQUENCE [LARGE SCALE GENOMIC DNA]</scope>
    <source>
        <strain evidence="3">SB210</strain>
    </source>
</reference>
<dbReference type="AntiFam" id="ANF00011">
    <property type="entry name" value="tRNA translation"/>
</dbReference>
<dbReference type="RefSeq" id="XP_001015009.2">
    <property type="nucleotide sequence ID" value="XM_001015009.2"/>
</dbReference>
<dbReference type="HOGENOM" id="CLU_1121997_0_0_1"/>
<feature type="compositionally biased region" description="Polar residues" evidence="1">
    <location>
        <begin position="29"/>
        <end position="38"/>
    </location>
</feature>
<keyword evidence="3" id="KW-1185">Reference proteome</keyword>
<dbReference type="InParanoid" id="Q23E23"/>
<dbReference type="EMBL" id="GG662711">
    <property type="protein sequence ID" value="EAR94764.2"/>
    <property type="molecule type" value="Genomic_DNA"/>
</dbReference>
<evidence type="ECO:0000313" key="3">
    <source>
        <dbReference type="Proteomes" id="UP000009168"/>
    </source>
</evidence>
<protein>
    <submittedName>
        <fullName evidence="2">Uncharacterized protein</fullName>
    </submittedName>
</protein>
<evidence type="ECO:0000313" key="2">
    <source>
        <dbReference type="EMBL" id="EAR94764.2"/>
    </source>
</evidence>
<dbReference type="Proteomes" id="UP000009168">
    <property type="component" value="Unassembled WGS sequence"/>
</dbReference>
<evidence type="ECO:0000256" key="1">
    <source>
        <dbReference type="SAM" id="MobiDB-lite"/>
    </source>
</evidence>
<sequence length="259" mass="30369">MQENYKLKCKARNFCNFGFQDKKYRGEQDSNLQPSDPQSEALPLSHHPKFNNYKIQIFTTFFKSLNEQDSNLQPSDPQSDALPLSHHPKFNNYKIQIFTTFFKSLNEQDSNLQPSDPQSDALPLSHHPKYSFLVLFSFFSLEFIAAESIENKQLQNQSQLKLLREQICLNEYKEYFYSNVDIYDISKCRDKQKCLSNIHIEFSKCNSANNKENNQTKFFNCIDGFLQKIGDCKHCICDLFQDFYLCQGGSIWQHQNENA</sequence>
<dbReference type="KEGG" id="tet:TTHERM_00673360"/>
<dbReference type="AlphaFoldDB" id="Q23E23"/>